<feature type="region of interest" description="Disordered" evidence="1">
    <location>
        <begin position="517"/>
        <end position="538"/>
    </location>
</feature>
<dbReference type="InterPro" id="IPR002909">
    <property type="entry name" value="IPT_dom"/>
</dbReference>
<dbReference type="InterPro" id="IPR011011">
    <property type="entry name" value="Znf_FYVE_PHD"/>
</dbReference>
<evidence type="ECO:0000313" key="4">
    <source>
        <dbReference type="Proteomes" id="UP000008076"/>
    </source>
</evidence>
<dbReference type="OMA" id="KSERCSE"/>
<feature type="compositionally biased region" description="Basic and acidic residues" evidence="1">
    <location>
        <begin position="474"/>
        <end position="483"/>
    </location>
</feature>
<sequence length="662" mass="75651">MNIERSRNAYPFCLPASLSLPKKSYNKMFERQRKEFRTNESLRREKMKEMIKEIEKNDKVLEKGEGGGIGNTMKNLLKTERCSSCNKDNILGTFVYKCECCKAILCGECIKKRKYQKKNQEIVDVVLCKYCDFIYTAVTEDIVFTDNIKQAKEDSVYLLRCQIINTCISFMEEYSILNLFMKKLISSPSPREKDVKACEDSLKIVKVKTQKVLSLQNMVDYFETPPRKSDATIASNIIRGMNTFRRGVVFNSINEVKSYENLLQEIDAALDFDPEVIGISNTMLPLTGGTLSITLSSIRNIKVIINNMSIPFTTQGHTITFKAPPLITDQMILNIHLLHKDKEVPLPSDIIYFDIPKEILRQNSLADQPKEELEKKVQQIEAQKEEELVKIISTIGSKHKIDIVECDDSLSDDESSFGDLDDTLTDDNEEEETVLFNHLEKKDTEPKEFPNKSEKKEGELTEKCIGDTPITKESNIKEEPKEKSLSPLITLEKKNTGNVLFRKSRVIRCKEIEEENERIKEEEKQTNKKKRVDSSRDTTIKESKNTIEGLSGLRFATTSNVKISEEFGKALMRTDDVVRIDSVQPTKYNGNEPVLFTITGDNFGNEPIVYIGGKQVDVYEEISNTCIVGYLPYFKQTQVLDIVVEKCFGVKQTKENAILVEN</sequence>
<dbReference type="InterPro" id="IPR013783">
    <property type="entry name" value="Ig-like_fold"/>
</dbReference>
<dbReference type="VEuPathDB" id="AmoebaDB:EDI_085400"/>
<dbReference type="Pfam" id="PF01833">
    <property type="entry name" value="TIG"/>
    <property type="match status" value="1"/>
</dbReference>
<dbReference type="RefSeq" id="XP_001736846.1">
    <property type="nucleotide sequence ID" value="XM_001736794.1"/>
</dbReference>
<feature type="region of interest" description="Disordered" evidence="1">
    <location>
        <begin position="439"/>
        <end position="483"/>
    </location>
</feature>
<dbReference type="OrthoDB" id="29372at2759"/>
<organism evidence="4">
    <name type="scientific">Entamoeba dispar (strain ATCC PRA-260 / SAW760)</name>
    <dbReference type="NCBI Taxonomy" id="370354"/>
    <lineage>
        <taxon>Eukaryota</taxon>
        <taxon>Amoebozoa</taxon>
        <taxon>Evosea</taxon>
        <taxon>Archamoebae</taxon>
        <taxon>Mastigamoebida</taxon>
        <taxon>Entamoebidae</taxon>
        <taxon>Entamoeba</taxon>
    </lineage>
</organism>
<evidence type="ECO:0000259" key="2">
    <source>
        <dbReference type="Pfam" id="PF01833"/>
    </source>
</evidence>
<evidence type="ECO:0000313" key="3">
    <source>
        <dbReference type="EMBL" id="EDR26849.1"/>
    </source>
</evidence>
<feature type="compositionally biased region" description="Basic and acidic residues" evidence="1">
    <location>
        <begin position="439"/>
        <end position="465"/>
    </location>
</feature>
<dbReference type="EMBL" id="DS549013">
    <property type="protein sequence ID" value="EDR26849.1"/>
    <property type="molecule type" value="Genomic_DNA"/>
</dbReference>
<feature type="domain" description="IPT/TIG" evidence="2">
    <location>
        <begin position="580"/>
        <end position="644"/>
    </location>
</feature>
<dbReference type="KEGG" id="edi:EDI_085400"/>
<dbReference type="eggNOG" id="ENOG502RGH0">
    <property type="taxonomic scope" value="Eukaryota"/>
</dbReference>
<keyword evidence="4" id="KW-1185">Reference proteome</keyword>
<protein>
    <recommendedName>
        <fullName evidence="2">IPT/TIG domain-containing protein</fullName>
    </recommendedName>
</protein>
<name>B0EF00_ENTDS</name>
<dbReference type="Proteomes" id="UP000008076">
    <property type="component" value="Unassembled WGS sequence"/>
</dbReference>
<accession>B0EF00</accession>
<evidence type="ECO:0000256" key="1">
    <source>
        <dbReference type="SAM" id="MobiDB-lite"/>
    </source>
</evidence>
<proteinExistence type="predicted"/>
<reference evidence="4" key="1">
    <citation type="submission" date="2007-12" db="EMBL/GenBank/DDBJ databases">
        <title>Annotation of Entamoeba dispar SAW760.</title>
        <authorList>
            <person name="Lorenzi H."/>
            <person name="Inman J."/>
            <person name="Schobel S."/>
            <person name="Amedeo P."/>
            <person name="Caler E."/>
        </authorList>
    </citation>
    <scope>NUCLEOTIDE SEQUENCE [LARGE SCALE GENOMIC DNA]</scope>
    <source>
        <strain evidence="4">ATCC PRA-260 / SAW760</strain>
    </source>
</reference>
<gene>
    <name evidence="3" type="ORF">EDI_085400</name>
</gene>
<dbReference type="SUPFAM" id="SSF57903">
    <property type="entry name" value="FYVE/PHD zinc finger"/>
    <property type="match status" value="1"/>
</dbReference>
<dbReference type="Gene3D" id="2.60.40.10">
    <property type="entry name" value="Immunoglobulins"/>
    <property type="match status" value="1"/>
</dbReference>
<dbReference type="AlphaFoldDB" id="B0EF00"/>
<dbReference type="GeneID" id="5881904"/>